<proteinExistence type="predicted"/>
<gene>
    <name evidence="1" type="ORF">OS493_040431</name>
</gene>
<keyword evidence="2" id="KW-1185">Reference proteome</keyword>
<feature type="non-terminal residue" evidence="1">
    <location>
        <position position="165"/>
    </location>
</feature>
<dbReference type="AlphaFoldDB" id="A0A9W9YK44"/>
<protein>
    <submittedName>
        <fullName evidence="1">Uncharacterized protein</fullName>
    </submittedName>
</protein>
<evidence type="ECO:0000313" key="1">
    <source>
        <dbReference type="EMBL" id="KAJ7343703.1"/>
    </source>
</evidence>
<evidence type="ECO:0000313" key="2">
    <source>
        <dbReference type="Proteomes" id="UP001163046"/>
    </source>
</evidence>
<organism evidence="1 2">
    <name type="scientific">Desmophyllum pertusum</name>
    <dbReference type="NCBI Taxonomy" id="174260"/>
    <lineage>
        <taxon>Eukaryota</taxon>
        <taxon>Metazoa</taxon>
        <taxon>Cnidaria</taxon>
        <taxon>Anthozoa</taxon>
        <taxon>Hexacorallia</taxon>
        <taxon>Scleractinia</taxon>
        <taxon>Caryophylliina</taxon>
        <taxon>Caryophylliidae</taxon>
        <taxon>Desmophyllum</taxon>
    </lineage>
</organism>
<reference evidence="1" key="1">
    <citation type="submission" date="2023-01" db="EMBL/GenBank/DDBJ databases">
        <title>Genome assembly of the deep-sea coral Lophelia pertusa.</title>
        <authorList>
            <person name="Herrera S."/>
            <person name="Cordes E."/>
        </authorList>
    </citation>
    <scope>NUCLEOTIDE SEQUENCE</scope>
    <source>
        <strain evidence="1">USNM1676648</strain>
        <tissue evidence="1">Polyp</tissue>
    </source>
</reference>
<dbReference type="Proteomes" id="UP001163046">
    <property type="component" value="Unassembled WGS sequence"/>
</dbReference>
<dbReference type="PANTHER" id="PTHR47635:SF2">
    <property type="entry name" value="LAMG-LIKE JELLYROLL FOLD DOMAIN-CONTAINING PROTEIN"/>
    <property type="match status" value="1"/>
</dbReference>
<accession>A0A9W9YK44</accession>
<dbReference type="EMBL" id="MU827676">
    <property type="protein sequence ID" value="KAJ7343703.1"/>
    <property type="molecule type" value="Genomic_DNA"/>
</dbReference>
<dbReference type="PANTHER" id="PTHR47635">
    <property type="entry name" value="CUB DOMAIN-CONTAINING PROTEIN"/>
    <property type="match status" value="1"/>
</dbReference>
<sequence>MLFWVYPESPGPLIHFNPKGWGVHLWITRLNQLYFRLMPRKKTGRRVKRWLAAGLNRGLGTTSRRLTTTEQVWRRCGVMASPIAQRNVGKFPSGLATNYPIMIGKSPSSRRVFRGKLACSSCLTLALTRAEILALQKKCFRPNRLGKIVQTVKAKVCQPTVPTPR</sequence>
<name>A0A9W9YK44_9CNID</name>
<comment type="caution">
    <text evidence="1">The sequence shown here is derived from an EMBL/GenBank/DDBJ whole genome shotgun (WGS) entry which is preliminary data.</text>
</comment>